<dbReference type="PANTHER" id="PTHR36782">
    <property type="entry name" value="BNAC03G62080D PROTEIN"/>
    <property type="match status" value="1"/>
</dbReference>
<dbReference type="AlphaFoldDB" id="A0A5N6R5F9"/>
<keyword evidence="4" id="KW-1185">Reference proteome</keyword>
<accession>A0A5N6R5F9</accession>
<sequence>MKPGFGRGLRAKKKFGEGPISKLLVHLRIGTIGLGHSFYWLSMFGSQLITFYKRQILTYRKRIDLKTLHQSLPLQQATGYLLAPLILTLSSREKEPRKPALNAKPIYRDELENKASKKTARKKRDCSAYSKPKEDGKDFEKKSYGSSADKKEVITVKVRMTKQEAARMLSKCKDGGFLDFKDVAHELVHIPPDRVNIVSSTEARNGQVLKSIPEEL</sequence>
<protein>
    <recommendedName>
        <fullName evidence="2">DUF7890 domain-containing protein</fullName>
    </recommendedName>
</protein>
<dbReference type="OrthoDB" id="1077969at2759"/>
<name>A0A5N6R5F9_9ROSI</name>
<dbReference type="Pfam" id="PF25418">
    <property type="entry name" value="DUF7890"/>
    <property type="match status" value="1"/>
</dbReference>
<dbReference type="Proteomes" id="UP000327013">
    <property type="component" value="Chromosome 5"/>
</dbReference>
<dbReference type="EMBL" id="CM017325">
    <property type="protein sequence ID" value="KAE8055148.1"/>
    <property type="molecule type" value="Genomic_DNA"/>
</dbReference>
<feature type="compositionally biased region" description="Basic and acidic residues" evidence="1">
    <location>
        <begin position="131"/>
        <end position="143"/>
    </location>
</feature>
<reference evidence="3 4" key="1">
    <citation type="submission" date="2019-06" db="EMBL/GenBank/DDBJ databases">
        <title>A chromosomal-level reference genome of Carpinus fangiana (Coryloideae, Betulaceae).</title>
        <authorList>
            <person name="Yang X."/>
            <person name="Wang Z."/>
            <person name="Zhang L."/>
            <person name="Hao G."/>
            <person name="Liu J."/>
            <person name="Yang Y."/>
        </authorList>
    </citation>
    <scope>NUCLEOTIDE SEQUENCE [LARGE SCALE GENOMIC DNA]</scope>
    <source>
        <strain evidence="3">Cfa_2016G</strain>
        <tissue evidence="3">Leaf</tissue>
    </source>
</reference>
<evidence type="ECO:0000256" key="1">
    <source>
        <dbReference type="SAM" id="MobiDB-lite"/>
    </source>
</evidence>
<dbReference type="PANTHER" id="PTHR36782:SF1">
    <property type="entry name" value="CALCIUM UNIPORTER PROTEIN"/>
    <property type="match status" value="1"/>
</dbReference>
<evidence type="ECO:0000313" key="3">
    <source>
        <dbReference type="EMBL" id="KAE8055148.1"/>
    </source>
</evidence>
<gene>
    <name evidence="3" type="ORF">FH972_012009</name>
</gene>
<feature type="region of interest" description="Disordered" evidence="1">
    <location>
        <begin position="112"/>
        <end position="143"/>
    </location>
</feature>
<dbReference type="InterPro" id="IPR057212">
    <property type="entry name" value="DUF7890"/>
</dbReference>
<evidence type="ECO:0000259" key="2">
    <source>
        <dbReference type="Pfam" id="PF25418"/>
    </source>
</evidence>
<feature type="domain" description="DUF7890" evidence="2">
    <location>
        <begin position="152"/>
        <end position="198"/>
    </location>
</feature>
<organism evidence="3 4">
    <name type="scientific">Carpinus fangiana</name>
    <dbReference type="NCBI Taxonomy" id="176857"/>
    <lineage>
        <taxon>Eukaryota</taxon>
        <taxon>Viridiplantae</taxon>
        <taxon>Streptophyta</taxon>
        <taxon>Embryophyta</taxon>
        <taxon>Tracheophyta</taxon>
        <taxon>Spermatophyta</taxon>
        <taxon>Magnoliopsida</taxon>
        <taxon>eudicotyledons</taxon>
        <taxon>Gunneridae</taxon>
        <taxon>Pentapetalae</taxon>
        <taxon>rosids</taxon>
        <taxon>fabids</taxon>
        <taxon>Fagales</taxon>
        <taxon>Betulaceae</taxon>
        <taxon>Carpinus</taxon>
    </lineage>
</organism>
<proteinExistence type="predicted"/>
<evidence type="ECO:0000313" key="4">
    <source>
        <dbReference type="Proteomes" id="UP000327013"/>
    </source>
</evidence>